<comment type="caution">
    <text evidence="1">The sequence shown here is derived from an EMBL/GenBank/DDBJ whole genome shotgun (WGS) entry which is preliminary data.</text>
</comment>
<dbReference type="Gene3D" id="3.30.420.10">
    <property type="entry name" value="Ribonuclease H-like superfamily/Ribonuclease H"/>
    <property type="match status" value="1"/>
</dbReference>
<dbReference type="OrthoDB" id="6437217at2759"/>
<dbReference type="GO" id="GO:0003676">
    <property type="term" value="F:nucleic acid binding"/>
    <property type="evidence" value="ECO:0007669"/>
    <property type="project" value="InterPro"/>
</dbReference>
<dbReference type="PANTHER" id="PTHR47326">
    <property type="entry name" value="TRANSPOSABLE ELEMENT TC3 TRANSPOSASE-LIKE PROTEIN"/>
    <property type="match status" value="1"/>
</dbReference>
<dbReference type="Proteomes" id="UP000499080">
    <property type="component" value="Unassembled WGS sequence"/>
</dbReference>
<evidence type="ECO:0000313" key="2">
    <source>
        <dbReference type="Proteomes" id="UP000499080"/>
    </source>
</evidence>
<dbReference type="PANTHER" id="PTHR47326:SF1">
    <property type="entry name" value="HTH PSQ-TYPE DOMAIN-CONTAINING PROTEIN"/>
    <property type="match status" value="1"/>
</dbReference>
<gene>
    <name evidence="1" type="ORF">AVEN_32906_1</name>
</gene>
<dbReference type="EMBL" id="BGPR01018423">
    <property type="protein sequence ID" value="GBN79114.1"/>
    <property type="molecule type" value="Genomic_DNA"/>
</dbReference>
<protein>
    <submittedName>
        <fullName evidence="1">Uncharacterized protein</fullName>
    </submittedName>
</protein>
<accession>A0A4Y2RTB2</accession>
<reference evidence="1 2" key="1">
    <citation type="journal article" date="2019" name="Sci. Rep.">
        <title>Orb-weaving spider Araneus ventricosus genome elucidates the spidroin gene catalogue.</title>
        <authorList>
            <person name="Kono N."/>
            <person name="Nakamura H."/>
            <person name="Ohtoshi R."/>
            <person name="Moran D.A.P."/>
            <person name="Shinohara A."/>
            <person name="Yoshida Y."/>
            <person name="Fujiwara M."/>
            <person name="Mori M."/>
            <person name="Tomita M."/>
            <person name="Arakawa K."/>
        </authorList>
    </citation>
    <scope>NUCLEOTIDE SEQUENCE [LARGE SCALE GENOMIC DNA]</scope>
</reference>
<sequence>MEEVHYLCLIMCLDYAHFSQFLIESICLSFQRRGRSVWTPQVVEDILQRVEDRPDIRTPEVSRAVNKTHSIVWLVLWGEGLHPYHVQKVQAFIRADYAPRVEFARWFLKQLEEQPDFSAHVLFPDESTFTPEGISNTHSLHVWASRNPHGTRPHEYQKCFSANAWAGIVGDHLIGPYILPFRLDSRTYLTFLRQSYFNLLQPTYKHVCGSSSSTAEHHPISAWMFGALWALNSQGDW</sequence>
<evidence type="ECO:0000313" key="1">
    <source>
        <dbReference type="EMBL" id="GBN79114.1"/>
    </source>
</evidence>
<name>A0A4Y2RTB2_ARAVE</name>
<organism evidence="1 2">
    <name type="scientific">Araneus ventricosus</name>
    <name type="common">Orbweaver spider</name>
    <name type="synonym">Epeira ventricosa</name>
    <dbReference type="NCBI Taxonomy" id="182803"/>
    <lineage>
        <taxon>Eukaryota</taxon>
        <taxon>Metazoa</taxon>
        <taxon>Ecdysozoa</taxon>
        <taxon>Arthropoda</taxon>
        <taxon>Chelicerata</taxon>
        <taxon>Arachnida</taxon>
        <taxon>Araneae</taxon>
        <taxon>Araneomorphae</taxon>
        <taxon>Entelegynae</taxon>
        <taxon>Araneoidea</taxon>
        <taxon>Araneidae</taxon>
        <taxon>Araneus</taxon>
    </lineage>
</organism>
<dbReference type="AlphaFoldDB" id="A0A4Y2RTB2"/>
<keyword evidence="2" id="KW-1185">Reference proteome</keyword>
<proteinExistence type="predicted"/>
<dbReference type="InterPro" id="IPR036397">
    <property type="entry name" value="RNaseH_sf"/>
</dbReference>